<dbReference type="PANTHER" id="PTHR37315">
    <property type="entry name" value="UPF0311 PROTEIN BLR7842"/>
    <property type="match status" value="1"/>
</dbReference>
<dbReference type="Gene3D" id="2.40.160.20">
    <property type="match status" value="1"/>
</dbReference>
<protein>
    <recommendedName>
        <fullName evidence="1">UPF0311 protein C8N35_1011514</fullName>
    </recommendedName>
</protein>
<accession>A0A2T5VI88</accession>
<organism evidence="2 3">
    <name type="scientific">Breoghania corrubedonensis</name>
    <dbReference type="NCBI Taxonomy" id="665038"/>
    <lineage>
        <taxon>Bacteria</taxon>
        <taxon>Pseudomonadati</taxon>
        <taxon>Pseudomonadota</taxon>
        <taxon>Alphaproteobacteria</taxon>
        <taxon>Hyphomicrobiales</taxon>
        <taxon>Stappiaceae</taxon>
        <taxon>Breoghania</taxon>
    </lineage>
</organism>
<dbReference type="AlphaFoldDB" id="A0A2T5VI88"/>
<dbReference type="Pfam" id="PF11578">
    <property type="entry name" value="DUF3237"/>
    <property type="match status" value="1"/>
</dbReference>
<evidence type="ECO:0000256" key="1">
    <source>
        <dbReference type="HAMAP-Rule" id="MF_00775"/>
    </source>
</evidence>
<gene>
    <name evidence="2" type="ORF">C8N35_1011514</name>
</gene>
<name>A0A2T5VI88_9HYPH</name>
<dbReference type="HAMAP" id="MF_00775">
    <property type="entry name" value="UPF0311"/>
    <property type="match status" value="1"/>
</dbReference>
<evidence type="ECO:0000313" key="2">
    <source>
        <dbReference type="EMBL" id="PTW63460.1"/>
    </source>
</evidence>
<evidence type="ECO:0000313" key="3">
    <source>
        <dbReference type="Proteomes" id="UP000244081"/>
    </source>
</evidence>
<sequence length="150" mass="16291">MLELAHLADLTVELGPPLELGDAPKGRRRIIPITGGTVSGARLSGTILSGGADWQTVFADGSAELDTRYMIETHDGATIDIRNFGYRHGPAEVIARLARGEEVDAAEYYMRTAPRFETGDGRYAWLNHTLVVGTGARQKASVTLTFYEVL</sequence>
<comment type="caution">
    <text evidence="2">The sequence shown here is derived from an EMBL/GenBank/DDBJ whole genome shotgun (WGS) entry which is preliminary data.</text>
</comment>
<dbReference type="OrthoDB" id="5294829at2"/>
<dbReference type="PANTHER" id="PTHR37315:SF1">
    <property type="entry name" value="UPF0311 PROTEIN BLR7842"/>
    <property type="match status" value="1"/>
</dbReference>
<dbReference type="InterPro" id="IPR020915">
    <property type="entry name" value="UPF0311"/>
</dbReference>
<proteinExistence type="inferred from homology"/>
<comment type="similarity">
    <text evidence="1">Belongs to the UPF0311 family.</text>
</comment>
<dbReference type="EMBL" id="QAYG01000001">
    <property type="protein sequence ID" value="PTW63460.1"/>
    <property type="molecule type" value="Genomic_DNA"/>
</dbReference>
<dbReference type="Proteomes" id="UP000244081">
    <property type="component" value="Unassembled WGS sequence"/>
</dbReference>
<dbReference type="RefSeq" id="WP_107988887.1">
    <property type="nucleotide sequence ID" value="NZ_QAYG01000001.1"/>
</dbReference>
<keyword evidence="3" id="KW-1185">Reference proteome</keyword>
<reference evidence="2 3" key="1">
    <citation type="submission" date="2018-04" db="EMBL/GenBank/DDBJ databases">
        <title>Genomic Encyclopedia of Archaeal and Bacterial Type Strains, Phase II (KMG-II): from individual species to whole genera.</title>
        <authorList>
            <person name="Goeker M."/>
        </authorList>
    </citation>
    <scope>NUCLEOTIDE SEQUENCE [LARGE SCALE GENOMIC DNA]</scope>
    <source>
        <strain evidence="2 3">DSM 23382</strain>
    </source>
</reference>